<evidence type="ECO:0000313" key="3">
    <source>
        <dbReference type="Proteomes" id="UP001589799"/>
    </source>
</evidence>
<dbReference type="EMBL" id="JBHLWE010000027">
    <property type="protein sequence ID" value="MFC0340795.1"/>
    <property type="molecule type" value="Genomic_DNA"/>
</dbReference>
<feature type="transmembrane region" description="Helical" evidence="1">
    <location>
        <begin position="20"/>
        <end position="38"/>
    </location>
</feature>
<protein>
    <submittedName>
        <fullName evidence="2">Uncharacterized protein</fullName>
    </submittedName>
</protein>
<keyword evidence="1" id="KW-0812">Transmembrane</keyword>
<name>A0ABV6I5P0_9RHOB</name>
<gene>
    <name evidence="2" type="ORF">ACFFII_08480</name>
</gene>
<dbReference type="Proteomes" id="UP001589799">
    <property type="component" value="Unassembled WGS sequence"/>
</dbReference>
<reference evidence="2 3" key="1">
    <citation type="submission" date="2024-09" db="EMBL/GenBank/DDBJ databases">
        <authorList>
            <person name="Sun Q."/>
            <person name="Mori K."/>
        </authorList>
    </citation>
    <scope>NUCLEOTIDE SEQUENCE [LARGE SCALE GENOMIC DNA]</scope>
    <source>
        <strain evidence="2 3">KCTC 22789</strain>
    </source>
</reference>
<keyword evidence="1" id="KW-1133">Transmembrane helix</keyword>
<sequence length="448" mass="51289">MSRRIEFLTLRKRLGKFTWIEFVWRVVAFLALAGAILSADEFNDDLNPDIAFAILFILLSMFVDQLLTTYTSAGQRDALANVQEQIVHAIDRNFSLELLSGPDAVERLAQRVAYAVEVKNTFVGYQSGSSDAAAINHDAMRVYLEFFKGRGEIWTDLVGIKELHGRRFRNLHSAIRSARIARLSQTSHVVRPLRHNIPVLNFTILYYTGYSPEREVIFGWLHGSTVHGRGLYRSTQALVIDLFESYYDLLTGYKLQGDINIDYEAATSDDMFKGLTRVDKAGRWLCYGYRDDEGNGKDELRAVSISLFDIRFRDDDVHISGHVFWLDSQKLEIMGPRIEDVSIRDDKMFLEYKRGGPMMSRGICVYKFRLVESTRESFLVEGYLQNDCCDYRVQIKGMRVSDQYAPSVEIDIAELTRVHTQYKNNMHLVEISGSLPDDPCFAEASRSV</sequence>
<keyword evidence="1" id="KW-0472">Membrane</keyword>
<accession>A0ABV6I5P0</accession>
<evidence type="ECO:0000313" key="2">
    <source>
        <dbReference type="EMBL" id="MFC0340795.1"/>
    </source>
</evidence>
<feature type="transmembrane region" description="Helical" evidence="1">
    <location>
        <begin position="50"/>
        <end position="67"/>
    </location>
</feature>
<keyword evidence="3" id="KW-1185">Reference proteome</keyword>
<evidence type="ECO:0000256" key="1">
    <source>
        <dbReference type="SAM" id="Phobius"/>
    </source>
</evidence>
<proteinExistence type="predicted"/>
<organism evidence="2 3">
    <name type="scientific">Paracoccus niistensis</name>
    <dbReference type="NCBI Taxonomy" id="632935"/>
    <lineage>
        <taxon>Bacteria</taxon>
        <taxon>Pseudomonadati</taxon>
        <taxon>Pseudomonadota</taxon>
        <taxon>Alphaproteobacteria</taxon>
        <taxon>Rhodobacterales</taxon>
        <taxon>Paracoccaceae</taxon>
        <taxon>Paracoccus</taxon>
    </lineage>
</organism>
<comment type="caution">
    <text evidence="2">The sequence shown here is derived from an EMBL/GenBank/DDBJ whole genome shotgun (WGS) entry which is preliminary data.</text>
</comment>
<dbReference type="RefSeq" id="WP_377698454.1">
    <property type="nucleotide sequence ID" value="NZ_JBHLWE010000027.1"/>
</dbReference>